<proteinExistence type="predicted"/>
<name>A0A1F5PHB3_9BACT</name>
<accession>A0A1F5PHB3</accession>
<dbReference type="InterPro" id="IPR013216">
    <property type="entry name" value="Methyltransf_11"/>
</dbReference>
<dbReference type="Proteomes" id="UP000178377">
    <property type="component" value="Unassembled WGS sequence"/>
</dbReference>
<dbReference type="AlphaFoldDB" id="A0A1F5PHB3"/>
<dbReference type="SUPFAM" id="SSF158997">
    <property type="entry name" value="Trm112p-like"/>
    <property type="match status" value="1"/>
</dbReference>
<dbReference type="STRING" id="1817828.A2722_02800"/>
<dbReference type="CDD" id="cd02440">
    <property type="entry name" value="AdoMet_MTases"/>
    <property type="match status" value="1"/>
</dbReference>
<dbReference type="InterPro" id="IPR029063">
    <property type="entry name" value="SAM-dependent_MTases_sf"/>
</dbReference>
<dbReference type="PANTHER" id="PTHR43591">
    <property type="entry name" value="METHYLTRANSFERASE"/>
    <property type="match status" value="1"/>
</dbReference>
<feature type="domain" description="Methyltransferase type 11" evidence="1">
    <location>
        <begin position="105"/>
        <end position="196"/>
    </location>
</feature>
<evidence type="ECO:0000259" key="1">
    <source>
        <dbReference type="Pfam" id="PF08241"/>
    </source>
</evidence>
<organism evidence="2 3">
    <name type="scientific">Candidatus Doudnabacteria bacterium RIFCSPHIGHO2_01_FULL_50_11</name>
    <dbReference type="NCBI Taxonomy" id="1817828"/>
    <lineage>
        <taxon>Bacteria</taxon>
        <taxon>Candidatus Doudnaibacteriota</taxon>
    </lineage>
</organism>
<comment type="caution">
    <text evidence="2">The sequence shown here is derived from an EMBL/GenBank/DDBJ whole genome shotgun (WGS) entry which is preliminary data.</text>
</comment>
<dbReference type="Gene3D" id="2.20.25.10">
    <property type="match status" value="1"/>
</dbReference>
<dbReference type="PANTHER" id="PTHR43591:SF110">
    <property type="entry name" value="RHODANESE DOMAIN-CONTAINING PROTEIN"/>
    <property type="match status" value="1"/>
</dbReference>
<dbReference type="SUPFAM" id="SSF53335">
    <property type="entry name" value="S-adenosyl-L-methionine-dependent methyltransferases"/>
    <property type="match status" value="1"/>
</dbReference>
<evidence type="ECO:0000313" key="2">
    <source>
        <dbReference type="EMBL" id="OGE89297.1"/>
    </source>
</evidence>
<dbReference type="EMBL" id="MFEO01000023">
    <property type="protein sequence ID" value="OGE89297.1"/>
    <property type="molecule type" value="Genomic_DNA"/>
</dbReference>
<evidence type="ECO:0000313" key="3">
    <source>
        <dbReference type="Proteomes" id="UP000178377"/>
    </source>
</evidence>
<sequence length="331" mass="37685">MKNGLLKYLVCPRCFEVLKLSMSEQDGTEIITGSLQCVACTAEYQILRGVPRMISGPLSYDKQATAEAFGYEWTHFSELEPTYRNQFLDWIKPTTPGFFRDKVILDAGCGKGRHAYLASQFGALDVIGIDLSGAVEAAFANTRVLPNVHIVQADIFRLPFRAPFDFIYSIGVIHHLPDPRLGFLALFRHLKTQGRISVWVYGKEGNWWIEKIANPIRVNITSKLPKSLTKLLAFFIALPLQFGLAAVYRPVNELGYLQGLRRYLFYNDYLYSISRFSFRENMSIIFDHMVAPTAFYISRGEIGEWFEEAGLAQVAITQRNRNSWRGTGVRQ</sequence>
<reference evidence="2 3" key="1">
    <citation type="journal article" date="2016" name="Nat. Commun.">
        <title>Thousands of microbial genomes shed light on interconnected biogeochemical processes in an aquifer system.</title>
        <authorList>
            <person name="Anantharaman K."/>
            <person name="Brown C.T."/>
            <person name="Hug L.A."/>
            <person name="Sharon I."/>
            <person name="Castelle C.J."/>
            <person name="Probst A.J."/>
            <person name="Thomas B.C."/>
            <person name="Singh A."/>
            <person name="Wilkins M.J."/>
            <person name="Karaoz U."/>
            <person name="Brodie E.L."/>
            <person name="Williams K.H."/>
            <person name="Hubbard S.S."/>
            <person name="Banfield J.F."/>
        </authorList>
    </citation>
    <scope>NUCLEOTIDE SEQUENCE [LARGE SCALE GENOMIC DNA]</scope>
</reference>
<dbReference type="Pfam" id="PF08241">
    <property type="entry name" value="Methyltransf_11"/>
    <property type="match status" value="1"/>
</dbReference>
<dbReference type="Gene3D" id="3.40.50.150">
    <property type="entry name" value="Vaccinia Virus protein VP39"/>
    <property type="match status" value="1"/>
</dbReference>
<protein>
    <recommendedName>
        <fullName evidence="1">Methyltransferase type 11 domain-containing protein</fullName>
    </recommendedName>
</protein>
<gene>
    <name evidence="2" type="ORF">A2722_02800</name>
</gene>
<dbReference type="GO" id="GO:0008757">
    <property type="term" value="F:S-adenosylmethionine-dependent methyltransferase activity"/>
    <property type="evidence" value="ECO:0007669"/>
    <property type="project" value="InterPro"/>
</dbReference>